<evidence type="ECO:0008006" key="4">
    <source>
        <dbReference type="Google" id="ProtNLM"/>
    </source>
</evidence>
<evidence type="ECO:0000256" key="1">
    <source>
        <dbReference type="ARBA" id="ARBA00022729"/>
    </source>
</evidence>
<reference evidence="3" key="1">
    <citation type="submission" date="2017-05" db="EMBL/GenBank/DDBJ databases">
        <authorList>
            <person name="Macchi M."/>
            <person name="Festa S."/>
            <person name="Coppotelli B.M."/>
            <person name="Morelli I.S."/>
        </authorList>
    </citation>
    <scope>NUCLEOTIDE SEQUENCE [LARGE SCALE GENOMIC DNA]</scope>
    <source>
        <strain evidence="3">I</strain>
    </source>
</reference>
<comment type="caution">
    <text evidence="2">The sequence shown here is derived from an EMBL/GenBank/DDBJ whole genome shotgun (WGS) entry which is preliminary data.</text>
</comment>
<dbReference type="AlphaFoldDB" id="A0A211Z9U9"/>
<protein>
    <recommendedName>
        <fullName evidence="4">DUF4352 domain-containing protein</fullName>
    </recommendedName>
</protein>
<proteinExistence type="predicted"/>
<dbReference type="EMBL" id="NHON01000098">
    <property type="protein sequence ID" value="OWJ62033.1"/>
    <property type="molecule type" value="Genomic_DNA"/>
</dbReference>
<accession>A0A211Z9U9</accession>
<evidence type="ECO:0000313" key="2">
    <source>
        <dbReference type="EMBL" id="OWJ62033.1"/>
    </source>
</evidence>
<dbReference type="InterPro" id="IPR029050">
    <property type="entry name" value="Immunoprotect_excell_Ig-like"/>
</dbReference>
<sequence>MAALLVVALLLLGMQWTTPLYDQMVAAIPVTGQIGDTVAARKFTVRIETIQFARQLRFEAYGKEETRDTSGLWAVVTATVGAQDETTNITEAYWEGPTGLRYSHTNRLSGAKSQLVGEVLQPGMPRRGWFIFEIREDQARGATFVAPNIDLSLLDSIVRIRLGDGGGTLPILDSMDLDQRPGVTR</sequence>
<keyword evidence="3" id="KW-1185">Reference proteome</keyword>
<evidence type="ECO:0000313" key="3">
    <source>
        <dbReference type="Proteomes" id="UP000196655"/>
    </source>
</evidence>
<keyword evidence="1" id="KW-0732">Signal</keyword>
<name>A0A211Z9U9_9PROT</name>
<dbReference type="Gene3D" id="2.60.40.1240">
    <property type="match status" value="1"/>
</dbReference>
<dbReference type="Proteomes" id="UP000196655">
    <property type="component" value="Unassembled WGS sequence"/>
</dbReference>
<gene>
    <name evidence="2" type="ORF">BWR60_30545</name>
</gene>
<organism evidence="2 3">
    <name type="scientific">Inquilinus limosus</name>
    <dbReference type="NCBI Taxonomy" id="171674"/>
    <lineage>
        <taxon>Bacteria</taxon>
        <taxon>Pseudomonadati</taxon>
        <taxon>Pseudomonadota</taxon>
        <taxon>Alphaproteobacteria</taxon>
        <taxon>Rhodospirillales</taxon>
        <taxon>Rhodospirillaceae</taxon>
        <taxon>Inquilinus</taxon>
    </lineage>
</organism>